<evidence type="ECO:0000313" key="2">
    <source>
        <dbReference type="EMBL" id="OUQ04718.1"/>
    </source>
</evidence>
<dbReference type="GO" id="GO:0016747">
    <property type="term" value="F:acyltransferase activity, transferring groups other than amino-acyl groups"/>
    <property type="evidence" value="ECO:0007669"/>
    <property type="project" value="InterPro"/>
</dbReference>
<organism evidence="2 3">
    <name type="scientific">Thomasclavelia spiroformis</name>
    <dbReference type="NCBI Taxonomy" id="29348"/>
    <lineage>
        <taxon>Bacteria</taxon>
        <taxon>Bacillati</taxon>
        <taxon>Bacillota</taxon>
        <taxon>Erysipelotrichia</taxon>
        <taxon>Erysipelotrichales</taxon>
        <taxon>Coprobacillaceae</taxon>
        <taxon>Thomasclavelia</taxon>
    </lineage>
</organism>
<comment type="caution">
    <text evidence="2">The sequence shown here is derived from an EMBL/GenBank/DDBJ whole genome shotgun (WGS) entry which is preliminary data.</text>
</comment>
<reference evidence="3" key="1">
    <citation type="submission" date="2017-04" db="EMBL/GenBank/DDBJ databases">
        <title>Function of individual gut microbiota members based on whole genome sequencing of pure cultures obtained from chicken caecum.</title>
        <authorList>
            <person name="Medvecky M."/>
            <person name="Cejkova D."/>
            <person name="Polansky O."/>
            <person name="Karasova D."/>
            <person name="Kubasova T."/>
            <person name="Cizek A."/>
            <person name="Rychlik I."/>
        </authorList>
    </citation>
    <scope>NUCLEOTIDE SEQUENCE [LARGE SCALE GENOMIC DNA]</scope>
    <source>
        <strain evidence="3">An149</strain>
    </source>
</reference>
<sequence length="175" mass="20371">MALKLVKGSYEYKNQIIDMLKEWIAYNEQHPKANTSPYAIFKNDYHDFDYYLNNLEIKEAKDNLVADSTFFCFDDQRNIMVGAVNIRHDLNEYLLKYGGHIGDGVRPSERRKGYATKMINLALKECKKLKIKRVLLVCDKNNIGSAKSIINNGGILENEDINDDKIIQRYWIDLE</sequence>
<dbReference type="InterPro" id="IPR000182">
    <property type="entry name" value="GNAT_dom"/>
</dbReference>
<feature type="domain" description="N-acetyltransferase" evidence="1">
    <location>
        <begin position="24"/>
        <end position="175"/>
    </location>
</feature>
<dbReference type="Proteomes" id="UP000196258">
    <property type="component" value="Unassembled WGS sequence"/>
</dbReference>
<dbReference type="Pfam" id="PF00583">
    <property type="entry name" value="Acetyltransf_1"/>
    <property type="match status" value="1"/>
</dbReference>
<dbReference type="SUPFAM" id="SSF55729">
    <property type="entry name" value="Acyl-CoA N-acyltransferases (Nat)"/>
    <property type="match status" value="1"/>
</dbReference>
<evidence type="ECO:0000259" key="1">
    <source>
        <dbReference type="PROSITE" id="PS51186"/>
    </source>
</evidence>
<dbReference type="EMBL" id="NFLB01000009">
    <property type="protein sequence ID" value="OUQ04718.1"/>
    <property type="molecule type" value="Genomic_DNA"/>
</dbReference>
<dbReference type="PANTHER" id="PTHR39173">
    <property type="entry name" value="ACETYLTRANSFERASE"/>
    <property type="match status" value="1"/>
</dbReference>
<dbReference type="AlphaFoldDB" id="A0A1Y4QHG7"/>
<keyword evidence="2" id="KW-0808">Transferase</keyword>
<protein>
    <submittedName>
        <fullName evidence="2">GNAT family N-acetyltransferase</fullName>
    </submittedName>
</protein>
<dbReference type="RefSeq" id="WP_087256798.1">
    <property type="nucleotide sequence ID" value="NZ_JBKTEH010000008.1"/>
</dbReference>
<dbReference type="Gene3D" id="3.40.630.30">
    <property type="match status" value="1"/>
</dbReference>
<proteinExistence type="predicted"/>
<dbReference type="CDD" id="cd04301">
    <property type="entry name" value="NAT_SF"/>
    <property type="match status" value="1"/>
</dbReference>
<accession>A0A1Y4QHG7</accession>
<dbReference type="PANTHER" id="PTHR39173:SF1">
    <property type="entry name" value="ACETYLTRANSFERASE"/>
    <property type="match status" value="1"/>
</dbReference>
<evidence type="ECO:0000313" key="3">
    <source>
        <dbReference type="Proteomes" id="UP000196258"/>
    </source>
</evidence>
<dbReference type="InterPro" id="IPR016181">
    <property type="entry name" value="Acyl_CoA_acyltransferase"/>
</dbReference>
<gene>
    <name evidence="2" type="ORF">B5E91_08365</name>
</gene>
<name>A0A1Y4QHG7_9FIRM</name>
<dbReference type="PROSITE" id="PS51186">
    <property type="entry name" value="GNAT"/>
    <property type="match status" value="1"/>
</dbReference>